<organism evidence="2">
    <name type="scientific">Utricularia reniformis</name>
    <dbReference type="NCBI Taxonomy" id="192314"/>
    <lineage>
        <taxon>Eukaryota</taxon>
        <taxon>Viridiplantae</taxon>
        <taxon>Streptophyta</taxon>
        <taxon>Embryophyta</taxon>
        <taxon>Tracheophyta</taxon>
        <taxon>Spermatophyta</taxon>
        <taxon>Magnoliopsida</taxon>
        <taxon>eudicotyledons</taxon>
        <taxon>Gunneridae</taxon>
        <taxon>Pentapetalae</taxon>
        <taxon>asterids</taxon>
        <taxon>lamiids</taxon>
        <taxon>Lamiales</taxon>
        <taxon>Lentibulariaceae</taxon>
        <taxon>Utricularia</taxon>
    </lineage>
</organism>
<geneLocation type="mitochondrion" evidence="2"/>
<dbReference type="EMBL" id="KY774314">
    <property type="protein sequence ID" value="ART30762.1"/>
    <property type="molecule type" value="Genomic_DNA"/>
</dbReference>
<name>A0A1Y0B002_9LAMI</name>
<accession>A0A1Y0B002</accession>
<evidence type="ECO:0000313" key="2">
    <source>
        <dbReference type="EMBL" id="ART30762.1"/>
    </source>
</evidence>
<sequence length="29" mass="3208">MNSKNVKLKPESNYSLPASADLMPYPPQS</sequence>
<proteinExistence type="predicted"/>
<dbReference type="AlphaFoldDB" id="A0A1Y0B002"/>
<keyword evidence="2" id="KW-0496">Mitochondrion</keyword>
<protein>
    <submittedName>
        <fullName evidence="2">Uncharacterized protein</fullName>
    </submittedName>
</protein>
<evidence type="ECO:0000256" key="1">
    <source>
        <dbReference type="SAM" id="MobiDB-lite"/>
    </source>
</evidence>
<gene>
    <name evidence="2" type="ORF">AEK19_MT0506</name>
</gene>
<feature type="region of interest" description="Disordered" evidence="1">
    <location>
        <begin position="1"/>
        <end position="29"/>
    </location>
</feature>
<reference evidence="2" key="1">
    <citation type="submission" date="2017-03" db="EMBL/GenBank/DDBJ databases">
        <title>The mitochondrial genome of the carnivorous plant Utricularia reniformis (Lentibulariaceae): structure, comparative analysis and evolutionary landmarks.</title>
        <authorList>
            <person name="Silva S.R."/>
            <person name="Alvarenga D.O."/>
            <person name="Michael T.P."/>
            <person name="Miranda V.F.O."/>
            <person name="Varani A.M."/>
        </authorList>
    </citation>
    <scope>NUCLEOTIDE SEQUENCE</scope>
</reference>